<dbReference type="SUPFAM" id="SSF52218">
    <property type="entry name" value="Flavoproteins"/>
    <property type="match status" value="1"/>
</dbReference>
<evidence type="ECO:0000256" key="1">
    <source>
        <dbReference type="ARBA" id="ARBA00022630"/>
    </source>
</evidence>
<dbReference type="InterPro" id="IPR029039">
    <property type="entry name" value="Flavoprotein-like_sf"/>
</dbReference>
<dbReference type="Gene3D" id="3.40.50.360">
    <property type="match status" value="1"/>
</dbReference>
<evidence type="ECO:0000313" key="5">
    <source>
        <dbReference type="EMBL" id="SFP17236.1"/>
    </source>
</evidence>
<evidence type="ECO:0000259" key="4">
    <source>
        <dbReference type="Pfam" id="PF12682"/>
    </source>
</evidence>
<feature type="domain" description="Flavodoxin-like" evidence="4">
    <location>
        <begin position="70"/>
        <end position="215"/>
    </location>
</feature>
<evidence type="ECO:0000256" key="2">
    <source>
        <dbReference type="ARBA" id="ARBA00022643"/>
    </source>
</evidence>
<gene>
    <name evidence="5" type="ORF">SAMN04488056_12612</name>
</gene>
<sequence>MKILKYLNYIISATLISLFAQMPSHAEGNNSVARQKKILVAYFSQPEDVALDGVDAVSGASLLKKNQQIFGATQYIAQLIGDELGADLYRIEPTRPYPRDHEPLVELASKEKGDGIRPAIQHPIPDLNQYDTVFVGYPIWWYQMPMILHTFLEENDFSGKKIIPFSTHGGSRLSGTVQAIQSLQPNANVETDAFSISRDDVAKNSTEDILVNWLNDISLE</sequence>
<dbReference type="NCBIfam" id="NF005389">
    <property type="entry name" value="PRK06934.1"/>
    <property type="match status" value="1"/>
</dbReference>
<dbReference type="AlphaFoldDB" id="A0A1I5N7E9"/>
<proteinExistence type="predicted"/>
<keyword evidence="2" id="KW-0288">FMN</keyword>
<evidence type="ECO:0000313" key="6">
    <source>
        <dbReference type="Proteomes" id="UP000199236"/>
    </source>
</evidence>
<dbReference type="Pfam" id="PF12682">
    <property type="entry name" value="Flavodoxin_4"/>
    <property type="match status" value="1"/>
</dbReference>
<feature type="signal peptide" evidence="3">
    <location>
        <begin position="1"/>
        <end position="26"/>
    </location>
</feature>
<dbReference type="GO" id="GO:0010181">
    <property type="term" value="F:FMN binding"/>
    <property type="evidence" value="ECO:0007669"/>
    <property type="project" value="InterPro"/>
</dbReference>
<dbReference type="EMBL" id="FOVR01000026">
    <property type="protein sequence ID" value="SFP17236.1"/>
    <property type="molecule type" value="Genomic_DNA"/>
</dbReference>
<name>A0A1I5N7E9_9HYPH</name>
<dbReference type="STRING" id="655353.SAMN04488056_12612"/>
<accession>A0A1I5N7E9</accession>
<reference evidence="5 6" key="1">
    <citation type="submission" date="2016-10" db="EMBL/GenBank/DDBJ databases">
        <authorList>
            <person name="de Groot N.N."/>
        </authorList>
    </citation>
    <scope>NUCLEOTIDE SEQUENCE [LARGE SCALE GENOMIC DNA]</scope>
    <source>
        <strain evidence="5 6">CGMCC 1.9157</strain>
    </source>
</reference>
<keyword evidence="6" id="KW-1185">Reference proteome</keyword>
<feature type="chain" id="PRO_5011653484" evidence="3">
    <location>
        <begin position="27"/>
        <end position="220"/>
    </location>
</feature>
<dbReference type="OrthoDB" id="9806505at2"/>
<dbReference type="PANTHER" id="PTHR39201:SF1">
    <property type="entry name" value="FLAVODOXIN-LIKE DOMAIN-CONTAINING PROTEIN"/>
    <property type="match status" value="1"/>
</dbReference>
<dbReference type="RefSeq" id="WP_090075687.1">
    <property type="nucleotide sequence ID" value="NZ_FOVR01000026.1"/>
</dbReference>
<dbReference type="Proteomes" id="UP000199236">
    <property type="component" value="Unassembled WGS sequence"/>
</dbReference>
<keyword evidence="1" id="KW-0285">Flavoprotein</keyword>
<dbReference type="InterPro" id="IPR008254">
    <property type="entry name" value="Flavodoxin/NO_synth"/>
</dbReference>
<organism evidence="5 6">
    <name type="scientific">Cohaesibacter marisflavi</name>
    <dbReference type="NCBI Taxonomy" id="655353"/>
    <lineage>
        <taxon>Bacteria</taxon>
        <taxon>Pseudomonadati</taxon>
        <taxon>Pseudomonadota</taxon>
        <taxon>Alphaproteobacteria</taxon>
        <taxon>Hyphomicrobiales</taxon>
        <taxon>Cohaesibacteraceae</taxon>
    </lineage>
</organism>
<evidence type="ECO:0000256" key="3">
    <source>
        <dbReference type="SAM" id="SignalP"/>
    </source>
</evidence>
<protein>
    <submittedName>
        <fullName evidence="5">Flavodoxin</fullName>
    </submittedName>
</protein>
<dbReference type="PANTHER" id="PTHR39201">
    <property type="entry name" value="EXPORTED PROTEIN-RELATED"/>
    <property type="match status" value="1"/>
</dbReference>
<keyword evidence="3" id="KW-0732">Signal</keyword>